<evidence type="ECO:0000313" key="3">
    <source>
        <dbReference type="Proteomes" id="UP000627446"/>
    </source>
</evidence>
<name>A0A923KS00_9BURK</name>
<dbReference type="RefSeq" id="WP_186915605.1">
    <property type="nucleotide sequence ID" value="NZ_JACOFZ010000001.1"/>
</dbReference>
<feature type="transmembrane region" description="Helical" evidence="1">
    <location>
        <begin position="63"/>
        <end position="82"/>
    </location>
</feature>
<dbReference type="Proteomes" id="UP000627446">
    <property type="component" value="Unassembled WGS sequence"/>
</dbReference>
<gene>
    <name evidence="2" type="ORF">H8K36_00425</name>
</gene>
<sequence length="132" mass="14806">MNKQNAGHLHLISLLSLGALIVLGILWETVLSPVKPGSYFWAIKVVPLLLPLNGVIKRNIYTMQWASMLILLYFMEGIVRAMGDADTLSRILAALEIFLCLIFFFTSILYVRPYKKIAKAEKKKQEASHSAG</sequence>
<reference evidence="2" key="1">
    <citation type="submission" date="2020-08" db="EMBL/GenBank/DDBJ databases">
        <title>Novel species isolated from subtropical streams in China.</title>
        <authorList>
            <person name="Lu H."/>
        </authorList>
    </citation>
    <scope>NUCLEOTIDE SEQUENCE</scope>
    <source>
        <strain evidence="2">LX22W</strain>
    </source>
</reference>
<keyword evidence="1" id="KW-0812">Transmembrane</keyword>
<evidence type="ECO:0000256" key="1">
    <source>
        <dbReference type="SAM" id="Phobius"/>
    </source>
</evidence>
<keyword evidence="1" id="KW-1133">Transmembrane helix</keyword>
<dbReference type="Pfam" id="PF09842">
    <property type="entry name" value="DUF2069"/>
    <property type="match status" value="1"/>
</dbReference>
<dbReference type="AlphaFoldDB" id="A0A923KS00"/>
<comment type="caution">
    <text evidence="2">The sequence shown here is derived from an EMBL/GenBank/DDBJ whole genome shotgun (WGS) entry which is preliminary data.</text>
</comment>
<proteinExistence type="predicted"/>
<accession>A0A923KS00</accession>
<dbReference type="EMBL" id="JACOFZ010000001">
    <property type="protein sequence ID" value="MBC3879827.1"/>
    <property type="molecule type" value="Genomic_DNA"/>
</dbReference>
<feature type="transmembrane region" description="Helical" evidence="1">
    <location>
        <begin position="7"/>
        <end position="27"/>
    </location>
</feature>
<protein>
    <submittedName>
        <fullName evidence="2">DUF2069 domain-containing protein</fullName>
    </submittedName>
</protein>
<keyword evidence="3" id="KW-1185">Reference proteome</keyword>
<evidence type="ECO:0000313" key="2">
    <source>
        <dbReference type="EMBL" id="MBC3879827.1"/>
    </source>
</evidence>
<organism evidence="2 3">
    <name type="scientific">Undibacterium nitidum</name>
    <dbReference type="NCBI Taxonomy" id="2762298"/>
    <lineage>
        <taxon>Bacteria</taxon>
        <taxon>Pseudomonadati</taxon>
        <taxon>Pseudomonadota</taxon>
        <taxon>Betaproteobacteria</taxon>
        <taxon>Burkholderiales</taxon>
        <taxon>Oxalobacteraceae</taxon>
        <taxon>Undibacterium</taxon>
    </lineage>
</organism>
<keyword evidence="1" id="KW-0472">Membrane</keyword>
<feature type="transmembrane region" description="Helical" evidence="1">
    <location>
        <begin position="88"/>
        <end position="111"/>
    </location>
</feature>
<dbReference type="InterPro" id="IPR018643">
    <property type="entry name" value="DUF2069_membrane"/>
</dbReference>
<feature type="transmembrane region" description="Helical" evidence="1">
    <location>
        <begin position="39"/>
        <end position="56"/>
    </location>
</feature>